<dbReference type="Proteomes" id="UP000619479">
    <property type="component" value="Unassembled WGS sequence"/>
</dbReference>
<gene>
    <name evidence="1" type="ORF">Acy02nite_92110</name>
</gene>
<accession>A0A919M6B0</accession>
<dbReference type="EMBL" id="BOMH01000134">
    <property type="protein sequence ID" value="GID71330.1"/>
    <property type="molecule type" value="Genomic_DNA"/>
</dbReference>
<name>A0A919M6B0_9ACTN</name>
<protein>
    <submittedName>
        <fullName evidence="1">Uncharacterized protein</fullName>
    </submittedName>
</protein>
<organism evidence="1 2">
    <name type="scientific">Actinoplanes cyaneus</name>
    <dbReference type="NCBI Taxonomy" id="52696"/>
    <lineage>
        <taxon>Bacteria</taxon>
        <taxon>Bacillati</taxon>
        <taxon>Actinomycetota</taxon>
        <taxon>Actinomycetes</taxon>
        <taxon>Micromonosporales</taxon>
        <taxon>Micromonosporaceae</taxon>
        <taxon>Actinoplanes</taxon>
    </lineage>
</organism>
<sequence length="140" mass="15475">MPAPRTPNTERAIAVNRFRGDQTAAARLRRHGWRVTEPGRGEAAKMTDVDLAAAHLGYGTGGHDEIDAEFWRRFPILAGWHSAMEWLGSEQTEQWHAANGGFDPMGDLAPVSAQYQQLLEKYRTMVQEVVDGATQEAGEA</sequence>
<keyword evidence="2" id="KW-1185">Reference proteome</keyword>
<dbReference type="AlphaFoldDB" id="A0A919M6B0"/>
<proteinExistence type="predicted"/>
<evidence type="ECO:0000313" key="1">
    <source>
        <dbReference type="EMBL" id="GID71330.1"/>
    </source>
</evidence>
<comment type="caution">
    <text evidence="1">The sequence shown here is derived from an EMBL/GenBank/DDBJ whole genome shotgun (WGS) entry which is preliminary data.</text>
</comment>
<evidence type="ECO:0000313" key="2">
    <source>
        <dbReference type="Proteomes" id="UP000619479"/>
    </source>
</evidence>
<reference evidence="1" key="1">
    <citation type="submission" date="2021-01" db="EMBL/GenBank/DDBJ databases">
        <title>Whole genome shotgun sequence of Actinoplanes cyaneus NBRC 14990.</title>
        <authorList>
            <person name="Komaki H."/>
            <person name="Tamura T."/>
        </authorList>
    </citation>
    <scope>NUCLEOTIDE SEQUENCE</scope>
    <source>
        <strain evidence="1">NBRC 14990</strain>
    </source>
</reference>